<evidence type="ECO:0000313" key="2">
    <source>
        <dbReference type="EMBL" id="HIV22794.1"/>
    </source>
</evidence>
<evidence type="ECO:0000313" key="3">
    <source>
        <dbReference type="Proteomes" id="UP000886889"/>
    </source>
</evidence>
<feature type="transmembrane region" description="Helical" evidence="1">
    <location>
        <begin position="7"/>
        <end position="23"/>
    </location>
</feature>
<dbReference type="EMBL" id="DVOS01000028">
    <property type="protein sequence ID" value="HIV22794.1"/>
    <property type="molecule type" value="Genomic_DNA"/>
</dbReference>
<feature type="transmembrane region" description="Helical" evidence="1">
    <location>
        <begin position="29"/>
        <end position="47"/>
    </location>
</feature>
<protein>
    <submittedName>
        <fullName evidence="2">5-bromo-4-chloroindolyl phosphate hydrolysis family protein</fullName>
    </submittedName>
</protein>
<evidence type="ECO:0000256" key="1">
    <source>
        <dbReference type="SAM" id="Phobius"/>
    </source>
</evidence>
<organism evidence="2 3">
    <name type="scientific">Candidatus Merdiplasma excrementigallinarum</name>
    <dbReference type="NCBI Taxonomy" id="2840864"/>
    <lineage>
        <taxon>Bacteria</taxon>
        <taxon>Bacillati</taxon>
        <taxon>Bacillota</taxon>
        <taxon>Clostridia</taxon>
        <taxon>Lachnospirales</taxon>
        <taxon>Lachnospiraceae</taxon>
        <taxon>Lachnospiraceae incertae sedis</taxon>
        <taxon>Candidatus Merdiplasma</taxon>
    </lineage>
</organism>
<dbReference type="Pfam" id="PF10112">
    <property type="entry name" value="Halogen_Hydrol"/>
    <property type="match status" value="1"/>
</dbReference>
<dbReference type="InterPro" id="IPR018770">
    <property type="entry name" value="ChloroindolylP_hydrolase"/>
</dbReference>
<reference evidence="2" key="1">
    <citation type="submission" date="2020-10" db="EMBL/GenBank/DDBJ databases">
        <authorList>
            <person name="Gilroy R."/>
        </authorList>
    </citation>
    <scope>NUCLEOTIDE SEQUENCE</scope>
    <source>
        <strain evidence="2">ChiBcec6-7307</strain>
    </source>
</reference>
<keyword evidence="1" id="KW-0812">Transmembrane</keyword>
<name>A0A9D1T7J8_9FIRM</name>
<keyword evidence="1" id="KW-1133">Transmembrane helix</keyword>
<proteinExistence type="predicted"/>
<accession>A0A9D1T7J8</accession>
<keyword evidence="1" id="KW-0472">Membrane</keyword>
<comment type="caution">
    <text evidence="2">The sequence shown here is derived from an EMBL/GenBank/DDBJ whole genome shotgun (WGS) entry which is preliminary data.</text>
</comment>
<reference evidence="2" key="2">
    <citation type="journal article" date="2021" name="PeerJ">
        <title>Extensive microbial diversity within the chicken gut microbiome revealed by metagenomics and culture.</title>
        <authorList>
            <person name="Gilroy R."/>
            <person name="Ravi A."/>
            <person name="Getino M."/>
            <person name="Pursley I."/>
            <person name="Horton D.L."/>
            <person name="Alikhan N.F."/>
            <person name="Baker D."/>
            <person name="Gharbi K."/>
            <person name="Hall N."/>
            <person name="Watson M."/>
            <person name="Adriaenssens E.M."/>
            <person name="Foster-Nyarko E."/>
            <person name="Jarju S."/>
            <person name="Secka A."/>
            <person name="Antonio M."/>
            <person name="Oren A."/>
            <person name="Chaudhuri R.R."/>
            <person name="La Ragione R."/>
            <person name="Hildebrand F."/>
            <person name="Pallen M.J."/>
        </authorList>
    </citation>
    <scope>NUCLEOTIDE SEQUENCE</scope>
    <source>
        <strain evidence="2">ChiBcec6-7307</strain>
    </source>
</reference>
<dbReference type="Proteomes" id="UP000886889">
    <property type="component" value="Unassembled WGS sequence"/>
</dbReference>
<dbReference type="AlphaFoldDB" id="A0A9D1T7J8"/>
<sequence length="202" mass="22840">MKEKIRMLFAAAAASCLFLLLFLKLKWNLIFCIVLSVGIYFGLYLLLKPRRKMAGIDLETLPEGEEIEALMGEARADLEQIRKAAAAIENASCRSQAESLYGTGKGILAYLEENPKKIRQARRFFIYYLDTAASILSRYVEFQKTGLQSEEVSRILSKSEDALPVLNDAFETQFTRLMQGELMDAEVDIEMLNNALHMEGKP</sequence>
<gene>
    <name evidence="2" type="ORF">IAC80_02520</name>
</gene>